<evidence type="ECO:0000313" key="4">
    <source>
        <dbReference type="EMBL" id="BCL31999.1"/>
    </source>
</evidence>
<evidence type="ECO:0000259" key="1">
    <source>
        <dbReference type="Pfam" id="PF19916"/>
    </source>
</evidence>
<dbReference type="Pfam" id="PF19956">
    <property type="entry name" value="EAD2"/>
    <property type="match status" value="1"/>
</dbReference>
<feature type="domain" description="vWA-MoxR associated protein C-terminal" evidence="3">
    <location>
        <begin position="244"/>
        <end position="485"/>
    </location>
</feature>
<dbReference type="InterPro" id="IPR045555">
    <property type="entry name" value="VMAP-M0"/>
</dbReference>
<dbReference type="KEGG" id="sgm:GCM10017557_68580"/>
<dbReference type="EMBL" id="AP023440">
    <property type="protein sequence ID" value="BCL31999.1"/>
    <property type="molecule type" value="Genomic_DNA"/>
</dbReference>
<name>A0A7G1P9G6_9ACTN</name>
<protein>
    <submittedName>
        <fullName evidence="4">Uncharacterized protein</fullName>
    </submittedName>
</protein>
<gene>
    <name evidence="4" type="ORF">GCM10017557_68580</name>
</gene>
<dbReference type="Pfam" id="PF20028">
    <property type="entry name" value="VMAP-C"/>
    <property type="match status" value="1"/>
</dbReference>
<feature type="domain" description="vWA-MoxR associated protein middle region 0" evidence="1">
    <location>
        <begin position="111"/>
        <end position="205"/>
    </location>
</feature>
<accession>A0A7G1P9G6</accession>
<evidence type="ECO:0000259" key="3">
    <source>
        <dbReference type="Pfam" id="PF20028"/>
    </source>
</evidence>
<dbReference type="Pfam" id="PF19916">
    <property type="entry name" value="VMAP-M0"/>
    <property type="match status" value="1"/>
</dbReference>
<organism evidence="4 5">
    <name type="scientific">Streptomyces aurantiacus</name>
    <dbReference type="NCBI Taxonomy" id="47760"/>
    <lineage>
        <taxon>Bacteria</taxon>
        <taxon>Bacillati</taxon>
        <taxon>Actinomycetota</taxon>
        <taxon>Actinomycetes</taxon>
        <taxon>Kitasatosporales</taxon>
        <taxon>Streptomycetaceae</taxon>
        <taxon>Streptomyces</taxon>
        <taxon>Streptomyces aurantiacus group</taxon>
    </lineage>
</organism>
<dbReference type="AlphaFoldDB" id="A0A7G1P9G6"/>
<feature type="domain" description="Effector-associated" evidence="2">
    <location>
        <begin position="17"/>
        <end position="97"/>
    </location>
</feature>
<dbReference type="RefSeq" id="WP_055518048.1">
    <property type="nucleotide sequence ID" value="NZ_AP023440.1"/>
</dbReference>
<sequence>MTDSAAPRDSQSAAQLADALMKVSVLDDLEVRRICVVDAMERLKLRLSVAEFDDKKIHIVVMVRAFASVPDGWRHLTEAVQHLADYDLPSRHAAALAHPVVAPLLDEPGRDELSALLAGLDRTAVPELAAVWYSAAGDHFGPLPESVHTAWDAHQLLAHTNRPADGAPRTLRFLQELAVVLTPERGDAIRSWTNRNVRTTVQDNLEAQWILDDSRTHTGSWRAEPGHPAHLLIRLAPSTGSPDRIDITCWANSGPAWAPRRRDERSVPVSEVRRHVATVLDREEIRLRAHRGGLILEFILPFSLVNEPVEEWSRHGPFGEEKVWDSEFGGPSIGHDYKVVVRSLERIEALQLHRVWNERWDVLTDAARGARMHRCEEGDGARHERLYARLTDDPAVVLMTLGSPPDGPHGKGELLVGLQAGLPLVLWSRSGPLTEHAHTLAESALDGRLSEALDRLTRLRSAPRTGDHGGEGFTGPRIAVLWDDPNRLPEVPEPIL</sequence>
<dbReference type="Proteomes" id="UP000516444">
    <property type="component" value="Chromosome"/>
</dbReference>
<evidence type="ECO:0000313" key="5">
    <source>
        <dbReference type="Proteomes" id="UP000516444"/>
    </source>
</evidence>
<evidence type="ECO:0000259" key="2">
    <source>
        <dbReference type="Pfam" id="PF19956"/>
    </source>
</evidence>
<dbReference type="OrthoDB" id="3867284at2"/>
<reference evidence="4 5" key="1">
    <citation type="journal article" date="2014" name="Int. J. Syst. Evol. Microbiol.">
        <title>Complete genome sequence of Corynebacterium casei LMG S-19264T (=DSM 44701T), isolated from a smear-ripened cheese.</title>
        <authorList>
            <consortium name="US DOE Joint Genome Institute (JGI-PGF)"/>
            <person name="Walter F."/>
            <person name="Albersmeier A."/>
            <person name="Kalinowski J."/>
            <person name="Ruckert C."/>
        </authorList>
    </citation>
    <scope>NUCLEOTIDE SEQUENCE [LARGE SCALE GENOMIC DNA]</scope>
    <source>
        <strain evidence="4 5">JCM 4677</strain>
    </source>
</reference>
<proteinExistence type="predicted"/>
<keyword evidence="5" id="KW-1185">Reference proteome</keyword>
<dbReference type="InterPro" id="IPR045450">
    <property type="entry name" value="VMAP_C"/>
</dbReference>
<dbReference type="InterPro" id="IPR045431">
    <property type="entry name" value="EAD2"/>
</dbReference>